<dbReference type="EMBL" id="LNQP01000025">
    <property type="protein sequence ID" value="KSU88315.1"/>
    <property type="molecule type" value="Genomic_DNA"/>
</dbReference>
<dbReference type="Proteomes" id="UP000053681">
    <property type="component" value="Unassembled WGS sequence"/>
</dbReference>
<evidence type="ECO:0000313" key="1">
    <source>
        <dbReference type="EMBL" id="KSU88315.1"/>
    </source>
</evidence>
<dbReference type="RefSeq" id="WP_062686681.1">
    <property type="nucleotide sequence ID" value="NZ_KQ758641.1"/>
</dbReference>
<evidence type="ECO:0000313" key="2">
    <source>
        <dbReference type="Proteomes" id="UP000053681"/>
    </source>
</evidence>
<protein>
    <submittedName>
        <fullName evidence="1">Uncharacterized protein</fullName>
    </submittedName>
</protein>
<gene>
    <name evidence="1" type="ORF">AS180_08490</name>
</gene>
<proteinExistence type="predicted"/>
<reference evidence="1 2" key="1">
    <citation type="submission" date="2015-11" db="EMBL/GenBank/DDBJ databases">
        <title>Bacillus caseinolyticus sp nov.</title>
        <authorList>
            <person name="Dastager S.G."/>
            <person name="Mawlankar R."/>
        </authorList>
    </citation>
    <scope>NUCLEOTIDE SEQUENCE [LARGE SCALE GENOMIC DNA]</scope>
    <source>
        <strain evidence="1 2">SGD-V-76</strain>
    </source>
</reference>
<name>A0A0V8JMP5_9BACI</name>
<organism evidence="1 2">
    <name type="scientific">Priestia veravalensis</name>
    <dbReference type="NCBI Taxonomy" id="1414648"/>
    <lineage>
        <taxon>Bacteria</taxon>
        <taxon>Bacillati</taxon>
        <taxon>Bacillota</taxon>
        <taxon>Bacilli</taxon>
        <taxon>Bacillales</taxon>
        <taxon>Bacillaceae</taxon>
        <taxon>Priestia</taxon>
    </lineage>
</organism>
<keyword evidence="2" id="KW-1185">Reference proteome</keyword>
<sequence>MIIKVKEWVSSLCNNTPLSKNNAIIKKQTFYLTLKEFADQPQVYMRTMNEGLSFGYETVQWDGPIPASEPVIHQIHILYWKEVELLSHVQLCEKITKLLIQTIEKRKSEYARCQFCKDLVSQEHRFDEQTCHSCASRQYGVVY</sequence>
<accession>A0A0V8JMP5</accession>
<comment type="caution">
    <text evidence="1">The sequence shown here is derived from an EMBL/GenBank/DDBJ whole genome shotgun (WGS) entry which is preliminary data.</text>
</comment>
<dbReference type="AlphaFoldDB" id="A0A0V8JMP5"/>